<accession>G4RKF8</accession>
<dbReference type="GeneID" id="11262301"/>
<dbReference type="KEGG" id="ttn:TTX_1422"/>
<dbReference type="eggNOG" id="arCOG02112">
    <property type="taxonomic scope" value="Archaea"/>
</dbReference>
<protein>
    <submittedName>
        <fullName evidence="1">Predicted nucleotidyltransferase fused to HEPN domain</fullName>
    </submittedName>
</protein>
<dbReference type="PaxDb" id="768679-TTX_1422"/>
<dbReference type="EMBL" id="FN869859">
    <property type="protein sequence ID" value="CCC82053.1"/>
    <property type="molecule type" value="Genomic_DNA"/>
</dbReference>
<reference evidence="1 2" key="1">
    <citation type="journal article" date="2011" name="PLoS ONE">
        <title>The complete genome sequence of Thermoproteus tenax: a physiologically versatile member of the Crenarchaeota.</title>
        <authorList>
            <person name="Siebers B."/>
            <person name="Zaparty M."/>
            <person name="Raddatz G."/>
            <person name="Tjaden B."/>
            <person name="Albers S.V."/>
            <person name="Bell S.D."/>
            <person name="Blombach F."/>
            <person name="Kletzin A."/>
            <person name="Kyrpides N."/>
            <person name="Lanz C."/>
            <person name="Plagens A."/>
            <person name="Rampp M."/>
            <person name="Rosinus A."/>
            <person name="von Jan M."/>
            <person name="Makarova K.S."/>
            <person name="Klenk H.P."/>
            <person name="Schuster S.C."/>
            <person name="Hensel R."/>
        </authorList>
    </citation>
    <scope>NUCLEOTIDE SEQUENCE [LARGE SCALE GENOMIC DNA]</scope>
    <source>
        <strain evidence="2">ATCC 35583 / DSM 2078 / JCM 9277 / NBRC 100435 / Kra 1</strain>
    </source>
</reference>
<sequence>MEDIKRIAGAFSEGRKWGAYVAARTAMELAARAVVELGLTKPRRCEELPGVLALAGVLSAEQAERLAEVIKAAKSIHRRDDIDVDKIGKEALELSQTLLKSLRRRYPPIETREGLRYALKSAGVTAAYSLGLNAIAVRAARPLSLEDRSRLAVDLASELGVPPERVSVLDMSEPSVEERAVFEGRLIYADDLDEEIERLIKRYQELCC</sequence>
<dbReference type="AlphaFoldDB" id="G4RKF8"/>
<dbReference type="PATRIC" id="fig|768679.9.peg.1443"/>
<proteinExistence type="predicted"/>
<name>G4RKF8_THETK</name>
<dbReference type="Proteomes" id="UP000002654">
    <property type="component" value="Chromosome"/>
</dbReference>
<dbReference type="STRING" id="768679.TTX_1422"/>
<dbReference type="HOGENOM" id="CLU_1318595_0_0_2"/>
<evidence type="ECO:0000313" key="1">
    <source>
        <dbReference type="EMBL" id="CCC82053.1"/>
    </source>
</evidence>
<organism evidence="1 2">
    <name type="scientific">Thermoproteus tenax (strain ATCC 35583 / DSM 2078 / JCM 9277 / NBRC 100435 / Kra 1)</name>
    <dbReference type="NCBI Taxonomy" id="768679"/>
    <lineage>
        <taxon>Archaea</taxon>
        <taxon>Thermoproteota</taxon>
        <taxon>Thermoprotei</taxon>
        <taxon>Thermoproteales</taxon>
        <taxon>Thermoproteaceae</taxon>
        <taxon>Thermoproteus</taxon>
    </lineage>
</organism>
<dbReference type="RefSeq" id="WP_014127307.1">
    <property type="nucleotide sequence ID" value="NC_016070.1"/>
</dbReference>
<dbReference type="OrthoDB" id="29092at2157"/>
<gene>
    <name evidence="1" type="ordered locus">TTX_1422</name>
</gene>
<evidence type="ECO:0000313" key="2">
    <source>
        <dbReference type="Proteomes" id="UP000002654"/>
    </source>
</evidence>
<keyword evidence="2" id="KW-1185">Reference proteome</keyword>